<evidence type="ECO:0000256" key="3">
    <source>
        <dbReference type="ARBA" id="ARBA00022741"/>
    </source>
</evidence>
<evidence type="ECO:0000256" key="2">
    <source>
        <dbReference type="ARBA" id="ARBA00022679"/>
    </source>
</evidence>
<evidence type="ECO:0000256" key="4">
    <source>
        <dbReference type="ARBA" id="ARBA00022777"/>
    </source>
</evidence>
<dbReference type="InterPro" id="IPR017441">
    <property type="entry name" value="Protein_kinase_ATP_BS"/>
</dbReference>
<proteinExistence type="inferred from homology"/>
<dbReference type="Gene3D" id="1.10.510.10">
    <property type="entry name" value="Transferase(Phosphotransferase) domain 1"/>
    <property type="match status" value="1"/>
</dbReference>
<dbReference type="PANTHER" id="PTHR45646:SF11">
    <property type="entry name" value="SERINE_THREONINE-PROTEIN KINASE DOA"/>
    <property type="match status" value="1"/>
</dbReference>
<evidence type="ECO:0000313" key="11">
    <source>
        <dbReference type="EnsemblMetazoa" id="HelroP98767"/>
    </source>
</evidence>
<dbReference type="GO" id="GO:0004674">
    <property type="term" value="F:protein serine/threonine kinase activity"/>
    <property type="evidence" value="ECO:0000318"/>
    <property type="project" value="GO_Central"/>
</dbReference>
<dbReference type="InterPro" id="IPR008271">
    <property type="entry name" value="Ser/Thr_kinase_AS"/>
</dbReference>
<dbReference type="GO" id="GO:0005524">
    <property type="term" value="F:ATP binding"/>
    <property type="evidence" value="ECO:0007669"/>
    <property type="project" value="UniProtKB-UniRule"/>
</dbReference>
<dbReference type="KEGG" id="hro:HELRODRAFT_98767"/>
<dbReference type="eggNOG" id="KOG0671">
    <property type="taxonomic scope" value="Eukaryota"/>
</dbReference>
<dbReference type="InterPro" id="IPR000719">
    <property type="entry name" value="Prot_kinase_dom"/>
</dbReference>
<dbReference type="OrthoDB" id="283111at2759"/>
<dbReference type="RefSeq" id="XP_009014911.1">
    <property type="nucleotide sequence ID" value="XM_009016663.1"/>
</dbReference>
<dbReference type="PANTHER" id="PTHR45646">
    <property type="entry name" value="SERINE/THREONINE-PROTEIN KINASE DOA-RELATED"/>
    <property type="match status" value="1"/>
</dbReference>
<comment type="similarity">
    <text evidence="6">Belongs to the protein kinase superfamily. CMGC Ser/Thr protein kinase family. Lammer subfamily.</text>
</comment>
<gene>
    <name evidence="11" type="primary">20217792</name>
    <name evidence="10" type="ORF">HELRODRAFT_98767</name>
</gene>
<dbReference type="EMBL" id="AMQM01003694">
    <property type="status" value="NOT_ANNOTATED_CDS"/>
    <property type="molecule type" value="Genomic_DNA"/>
</dbReference>
<dbReference type="InterPro" id="IPR051175">
    <property type="entry name" value="CLK_kinases"/>
</dbReference>
<reference evidence="11" key="3">
    <citation type="submission" date="2015-06" db="UniProtKB">
        <authorList>
            <consortium name="EnsemblMetazoa"/>
        </authorList>
    </citation>
    <scope>IDENTIFICATION</scope>
</reference>
<evidence type="ECO:0000259" key="9">
    <source>
        <dbReference type="PROSITE" id="PS50011"/>
    </source>
</evidence>
<dbReference type="PROSITE" id="PS00107">
    <property type="entry name" value="PROTEIN_KINASE_ATP"/>
    <property type="match status" value="1"/>
</dbReference>
<evidence type="ECO:0000256" key="5">
    <source>
        <dbReference type="ARBA" id="ARBA00022840"/>
    </source>
</evidence>
<dbReference type="InterPro" id="IPR011009">
    <property type="entry name" value="Kinase-like_dom_sf"/>
</dbReference>
<evidence type="ECO:0000256" key="7">
    <source>
        <dbReference type="PROSITE-ProRule" id="PRU10141"/>
    </source>
</evidence>
<keyword evidence="12" id="KW-1185">Reference proteome</keyword>
<reference evidence="12" key="1">
    <citation type="submission" date="2012-12" db="EMBL/GenBank/DDBJ databases">
        <authorList>
            <person name="Hellsten U."/>
            <person name="Grimwood J."/>
            <person name="Chapman J.A."/>
            <person name="Shapiro H."/>
            <person name="Aerts A."/>
            <person name="Otillar R.P."/>
            <person name="Terry A.Y."/>
            <person name="Boore J.L."/>
            <person name="Simakov O."/>
            <person name="Marletaz F."/>
            <person name="Cho S.-J."/>
            <person name="Edsinger-Gonzales E."/>
            <person name="Havlak P."/>
            <person name="Kuo D.-H."/>
            <person name="Larsson T."/>
            <person name="Lv J."/>
            <person name="Arendt D."/>
            <person name="Savage R."/>
            <person name="Osoegawa K."/>
            <person name="de Jong P."/>
            <person name="Lindberg D.R."/>
            <person name="Seaver E.C."/>
            <person name="Weisblat D.A."/>
            <person name="Putnam N.H."/>
            <person name="Grigoriev I.V."/>
            <person name="Rokhsar D.S."/>
        </authorList>
    </citation>
    <scope>NUCLEOTIDE SEQUENCE</scope>
</reference>
<evidence type="ECO:0000313" key="12">
    <source>
        <dbReference type="Proteomes" id="UP000015101"/>
    </source>
</evidence>
<evidence type="ECO:0000313" key="10">
    <source>
        <dbReference type="EMBL" id="ESO06815.1"/>
    </source>
</evidence>
<name>T1G9P6_HELRO</name>
<dbReference type="InParanoid" id="T1G9P6"/>
<dbReference type="SMART" id="SM00220">
    <property type="entry name" value="S_TKc"/>
    <property type="match status" value="1"/>
</dbReference>
<dbReference type="HOGENOM" id="CLU_000288_5_16_1"/>
<evidence type="ECO:0000256" key="6">
    <source>
        <dbReference type="ARBA" id="ARBA00037966"/>
    </source>
</evidence>
<dbReference type="Proteomes" id="UP000015101">
    <property type="component" value="Unassembled WGS sequence"/>
</dbReference>
<feature type="domain" description="Protein kinase" evidence="9">
    <location>
        <begin position="17"/>
        <end position="335"/>
    </location>
</feature>
<keyword evidence="4" id="KW-0418">Kinase</keyword>
<keyword evidence="2" id="KW-0808">Transferase</keyword>
<dbReference type="EMBL" id="KB096275">
    <property type="protein sequence ID" value="ESO06815.1"/>
    <property type="molecule type" value="Genomic_DNA"/>
</dbReference>
<dbReference type="Pfam" id="PF00069">
    <property type="entry name" value="Pkinase"/>
    <property type="match status" value="1"/>
</dbReference>
<dbReference type="EnsemblMetazoa" id="HelroT98767">
    <property type="protein sequence ID" value="HelroP98767"/>
    <property type="gene ID" value="HelroG98767"/>
</dbReference>
<feature type="binding site" evidence="7">
    <location>
        <position position="51"/>
    </location>
    <ligand>
        <name>ATP</name>
        <dbReference type="ChEBI" id="CHEBI:30616"/>
    </ligand>
</feature>
<dbReference type="Gene3D" id="3.30.200.20">
    <property type="entry name" value="Phosphorylase Kinase, domain 1"/>
    <property type="match status" value="1"/>
</dbReference>
<reference evidence="10 12" key="2">
    <citation type="journal article" date="2013" name="Nature">
        <title>Insights into bilaterian evolution from three spiralian genomes.</title>
        <authorList>
            <person name="Simakov O."/>
            <person name="Marletaz F."/>
            <person name="Cho S.J."/>
            <person name="Edsinger-Gonzales E."/>
            <person name="Havlak P."/>
            <person name="Hellsten U."/>
            <person name="Kuo D.H."/>
            <person name="Larsson T."/>
            <person name="Lv J."/>
            <person name="Arendt D."/>
            <person name="Savage R."/>
            <person name="Osoegawa K."/>
            <person name="de Jong P."/>
            <person name="Grimwood J."/>
            <person name="Chapman J.A."/>
            <person name="Shapiro H."/>
            <person name="Aerts A."/>
            <person name="Otillar R.P."/>
            <person name="Terry A.Y."/>
            <person name="Boore J.L."/>
            <person name="Grigoriev I.V."/>
            <person name="Lindberg D.R."/>
            <person name="Seaver E.C."/>
            <person name="Weisblat D.A."/>
            <person name="Putnam N.H."/>
            <person name="Rokhsar D.S."/>
        </authorList>
    </citation>
    <scope>NUCLEOTIDE SEQUENCE</scope>
</reference>
<keyword evidence="3 7" id="KW-0547">Nucleotide-binding</keyword>
<organism evidence="11 12">
    <name type="scientific">Helobdella robusta</name>
    <name type="common">Californian leech</name>
    <dbReference type="NCBI Taxonomy" id="6412"/>
    <lineage>
        <taxon>Eukaryota</taxon>
        <taxon>Metazoa</taxon>
        <taxon>Spiralia</taxon>
        <taxon>Lophotrochozoa</taxon>
        <taxon>Annelida</taxon>
        <taxon>Clitellata</taxon>
        <taxon>Hirudinea</taxon>
        <taxon>Rhynchobdellida</taxon>
        <taxon>Glossiphoniidae</taxon>
        <taxon>Helobdella</taxon>
    </lineage>
</organism>
<dbReference type="CTD" id="20217792"/>
<keyword evidence="5 7" id="KW-0067">ATP-binding</keyword>
<evidence type="ECO:0000256" key="8">
    <source>
        <dbReference type="RuleBase" id="RU000304"/>
    </source>
</evidence>
<protein>
    <recommendedName>
        <fullName evidence="9">Protein kinase domain-containing protein</fullName>
    </recommendedName>
</protein>
<dbReference type="GeneID" id="20217792"/>
<dbReference type="PROSITE" id="PS50011">
    <property type="entry name" value="PROTEIN_KINASE_DOM"/>
    <property type="match status" value="1"/>
</dbReference>
<dbReference type="SUPFAM" id="SSF56112">
    <property type="entry name" value="Protein kinase-like (PK-like)"/>
    <property type="match status" value="1"/>
</dbReference>
<sequence>MLCCVLLPSCFLSCDVDQLGRTIGQGTFGKVIVAFDNKKKDKKVAIKVVKKDEADYEDAVLEAKIIEKMQKIDDGPNNLCIRVLDWFDYYGHFCIVFDMLGHSIYEFMRRNNFQPFIMSDVQKISYRLCGAVKFCHDQGLAHTDLKPENILFVSSKFNFTTVETCHKRGAFRQICDSDIRLIDFGSAVFEEDHSKGLVSTRHYRAPEVILELGWSFPCDVWSVGCIIFEIYYGRTLFQTHDTMEHLAMMERVLGRIPTSMREKSIKTKYFKHGRLDWNEGGKIARRVRERCRPLMAYMRDRSTKEKQLFDLMSRMLEYRPEKRITMREALKHEFFDDLK</sequence>
<dbReference type="GO" id="GO:0005634">
    <property type="term" value="C:nucleus"/>
    <property type="evidence" value="ECO:0000318"/>
    <property type="project" value="GO_Central"/>
</dbReference>
<accession>T1G9P6</accession>
<keyword evidence="1 8" id="KW-0723">Serine/threonine-protein kinase</keyword>
<dbReference type="GO" id="GO:0043484">
    <property type="term" value="P:regulation of RNA splicing"/>
    <property type="evidence" value="ECO:0000318"/>
    <property type="project" value="GO_Central"/>
</dbReference>
<dbReference type="PROSITE" id="PS00108">
    <property type="entry name" value="PROTEIN_KINASE_ST"/>
    <property type="match status" value="1"/>
</dbReference>
<dbReference type="AlphaFoldDB" id="T1G9P6"/>
<evidence type="ECO:0000256" key="1">
    <source>
        <dbReference type="ARBA" id="ARBA00022527"/>
    </source>
</evidence>